<comment type="subcellular location">
    <subcellularLocation>
        <location evidence="1">Nucleus</location>
    </subcellularLocation>
</comment>
<keyword evidence="4" id="KW-0805">Transcription regulation</keyword>
<evidence type="ECO:0000256" key="2">
    <source>
        <dbReference type="ARBA" id="ARBA00010386"/>
    </source>
</evidence>
<keyword evidence="12" id="KW-1185">Reference proteome</keyword>
<dbReference type="GO" id="GO:0008380">
    <property type="term" value="P:RNA splicing"/>
    <property type="evidence" value="ECO:0007669"/>
    <property type="project" value="UniProtKB-KW"/>
</dbReference>
<dbReference type="GO" id="GO:0071013">
    <property type="term" value="C:catalytic step 2 spliceosome"/>
    <property type="evidence" value="ECO:0007669"/>
    <property type="project" value="TreeGrafter"/>
</dbReference>
<comment type="similarity">
    <text evidence="2">Belongs to the pinin family.</text>
</comment>
<feature type="compositionally biased region" description="Basic and acidic residues" evidence="9">
    <location>
        <begin position="143"/>
        <end position="155"/>
    </location>
</feature>
<evidence type="ECO:0000256" key="8">
    <source>
        <dbReference type="SAM" id="Coils"/>
    </source>
</evidence>
<keyword evidence="8" id="KW-0175">Coiled coil</keyword>
<sequence length="413" mass="46989">MAAATEKTAEDIRRELQELQRQHREITERLRDPRGLRRGAAGPGPGPGPGGPRPLRGFVRPAPGAESGDQPAQKRRLLSAVVKVDGAETNEEGEKAAEAEGREEGSGAAEGGDRRAVSNGNFRRDGSLRMPRRVDYNSLPEPAPRELPKNEDPNMVRRNKRMLGQLLVGTLEKFQQEDKKLSNSEAYLRRSETQRKAEQKVREESERLRQQEREQIAEKRKRDMMLRARVAAKAEEKRLELLYIQWTEHHKKLSNFLRTKAEPPIYYMPAKPIIDDPTVIEQNKEKVFEEWKSMRRAELTQFQKQVEEQYLSNVERQLERIQNAQNARRANGPANMQEMDKELDTHRAEHGPKTRRVPEEGGNDEDEDAEDMAAEDELMEEVLGINDGINEDPSKPSEEAVTDGGETAPEAAQ</sequence>
<dbReference type="AlphaFoldDB" id="A0A3L6S5U0"/>
<gene>
    <name evidence="11" type="ORF">C2845_PM02G01510</name>
</gene>
<feature type="compositionally biased region" description="Basic and acidic residues" evidence="9">
    <location>
        <begin position="7"/>
        <end position="35"/>
    </location>
</feature>
<keyword evidence="7" id="KW-0539">Nucleus</keyword>
<dbReference type="PANTHER" id="PTHR12707:SF0">
    <property type="entry name" value="PININ"/>
    <property type="match status" value="1"/>
</dbReference>
<proteinExistence type="inferred from homology"/>
<feature type="coiled-coil region" evidence="8">
    <location>
        <begin position="304"/>
        <end position="331"/>
    </location>
</feature>
<evidence type="ECO:0000256" key="9">
    <source>
        <dbReference type="SAM" id="MobiDB-lite"/>
    </source>
</evidence>
<keyword evidence="5" id="KW-0804">Transcription</keyword>
<evidence type="ECO:0000256" key="1">
    <source>
        <dbReference type="ARBA" id="ARBA00004123"/>
    </source>
</evidence>
<feature type="compositionally biased region" description="Acidic residues" evidence="9">
    <location>
        <begin position="361"/>
        <end position="380"/>
    </location>
</feature>
<dbReference type="Proteomes" id="UP000275267">
    <property type="component" value="Unassembled WGS sequence"/>
</dbReference>
<feature type="domain" description="Pinin/SDK/MemA protein" evidence="10">
    <location>
        <begin position="156"/>
        <end position="284"/>
    </location>
</feature>
<evidence type="ECO:0000259" key="10">
    <source>
        <dbReference type="Pfam" id="PF04696"/>
    </source>
</evidence>
<feature type="region of interest" description="Disordered" evidence="9">
    <location>
        <begin position="1"/>
        <end position="157"/>
    </location>
</feature>
<evidence type="ECO:0000313" key="11">
    <source>
        <dbReference type="EMBL" id="RLN15673.1"/>
    </source>
</evidence>
<dbReference type="InterPro" id="IPR039853">
    <property type="entry name" value="Pinin"/>
</dbReference>
<evidence type="ECO:0000256" key="3">
    <source>
        <dbReference type="ARBA" id="ARBA00022664"/>
    </source>
</evidence>
<comment type="caution">
    <text evidence="11">The sequence shown here is derived from an EMBL/GenBank/DDBJ whole genome shotgun (WGS) entry which is preliminary data.</text>
</comment>
<organism evidence="11 12">
    <name type="scientific">Panicum miliaceum</name>
    <name type="common">Proso millet</name>
    <name type="synonym">Broomcorn millet</name>
    <dbReference type="NCBI Taxonomy" id="4540"/>
    <lineage>
        <taxon>Eukaryota</taxon>
        <taxon>Viridiplantae</taxon>
        <taxon>Streptophyta</taxon>
        <taxon>Embryophyta</taxon>
        <taxon>Tracheophyta</taxon>
        <taxon>Spermatophyta</taxon>
        <taxon>Magnoliopsida</taxon>
        <taxon>Liliopsida</taxon>
        <taxon>Poales</taxon>
        <taxon>Poaceae</taxon>
        <taxon>PACMAD clade</taxon>
        <taxon>Panicoideae</taxon>
        <taxon>Panicodae</taxon>
        <taxon>Paniceae</taxon>
        <taxon>Panicinae</taxon>
        <taxon>Panicum</taxon>
        <taxon>Panicum sect. Panicum</taxon>
    </lineage>
</organism>
<dbReference type="PANTHER" id="PTHR12707">
    <property type="entry name" value="PINN"/>
    <property type="match status" value="1"/>
</dbReference>
<feature type="region of interest" description="Disordered" evidence="9">
    <location>
        <begin position="344"/>
        <end position="413"/>
    </location>
</feature>
<evidence type="ECO:0000256" key="5">
    <source>
        <dbReference type="ARBA" id="ARBA00023163"/>
    </source>
</evidence>
<accession>A0A3L6S5U0</accession>
<evidence type="ECO:0000256" key="7">
    <source>
        <dbReference type="ARBA" id="ARBA00023242"/>
    </source>
</evidence>
<dbReference type="EMBL" id="PQIB02000005">
    <property type="protein sequence ID" value="RLN15673.1"/>
    <property type="molecule type" value="Genomic_DNA"/>
</dbReference>
<dbReference type="InterPro" id="IPR006786">
    <property type="entry name" value="Pinin_SDK_MemA"/>
</dbReference>
<feature type="compositionally biased region" description="Basic and acidic residues" evidence="9">
    <location>
        <begin position="344"/>
        <end position="359"/>
    </location>
</feature>
<evidence type="ECO:0000313" key="12">
    <source>
        <dbReference type="Proteomes" id="UP000275267"/>
    </source>
</evidence>
<dbReference type="GO" id="GO:0006397">
    <property type="term" value="P:mRNA processing"/>
    <property type="evidence" value="ECO:0007669"/>
    <property type="project" value="UniProtKB-KW"/>
</dbReference>
<evidence type="ECO:0000256" key="6">
    <source>
        <dbReference type="ARBA" id="ARBA00023187"/>
    </source>
</evidence>
<dbReference type="STRING" id="4540.A0A3L6S5U0"/>
<protein>
    <submittedName>
        <fullName evidence="11">Pinin</fullName>
    </submittedName>
</protein>
<feature type="region of interest" description="Disordered" evidence="9">
    <location>
        <begin position="185"/>
        <end position="212"/>
    </location>
</feature>
<feature type="compositionally biased region" description="Basic and acidic residues" evidence="9">
    <location>
        <begin position="92"/>
        <end position="135"/>
    </location>
</feature>
<dbReference type="Pfam" id="PF04696">
    <property type="entry name" value="Pinin_SDK_memA"/>
    <property type="match status" value="1"/>
</dbReference>
<reference evidence="12" key="1">
    <citation type="journal article" date="2019" name="Nat. Commun.">
        <title>The genome of broomcorn millet.</title>
        <authorList>
            <person name="Zou C."/>
            <person name="Miki D."/>
            <person name="Li D."/>
            <person name="Tang Q."/>
            <person name="Xiao L."/>
            <person name="Rajput S."/>
            <person name="Deng P."/>
            <person name="Jia W."/>
            <person name="Huang R."/>
            <person name="Zhang M."/>
            <person name="Sun Y."/>
            <person name="Hu J."/>
            <person name="Fu X."/>
            <person name="Schnable P.S."/>
            <person name="Li F."/>
            <person name="Zhang H."/>
            <person name="Feng B."/>
            <person name="Zhu X."/>
            <person name="Liu R."/>
            <person name="Schnable J.C."/>
            <person name="Zhu J.-K."/>
            <person name="Zhang H."/>
        </authorList>
    </citation>
    <scope>NUCLEOTIDE SEQUENCE [LARGE SCALE GENOMIC DNA]</scope>
</reference>
<evidence type="ECO:0000256" key="4">
    <source>
        <dbReference type="ARBA" id="ARBA00023015"/>
    </source>
</evidence>
<dbReference type="OrthoDB" id="330772at2759"/>
<keyword evidence="3" id="KW-0507">mRNA processing</keyword>
<name>A0A3L6S5U0_PANMI</name>
<keyword evidence="6" id="KW-0508">mRNA splicing</keyword>